<dbReference type="InterPro" id="IPR012577">
    <property type="entry name" value="NIPSNAP"/>
</dbReference>
<dbReference type="SUPFAM" id="SSF54909">
    <property type="entry name" value="Dimeric alpha+beta barrel"/>
    <property type="match status" value="1"/>
</dbReference>
<dbReference type="Gene3D" id="3.30.70.100">
    <property type="match status" value="1"/>
</dbReference>
<organism evidence="2 3">
    <name type="scientific">Dothistroma septosporum (strain NZE10 / CBS 128990)</name>
    <name type="common">Red band needle blight fungus</name>
    <name type="synonym">Mycosphaerella pini</name>
    <dbReference type="NCBI Taxonomy" id="675120"/>
    <lineage>
        <taxon>Eukaryota</taxon>
        <taxon>Fungi</taxon>
        <taxon>Dikarya</taxon>
        <taxon>Ascomycota</taxon>
        <taxon>Pezizomycotina</taxon>
        <taxon>Dothideomycetes</taxon>
        <taxon>Dothideomycetidae</taxon>
        <taxon>Mycosphaerellales</taxon>
        <taxon>Mycosphaerellaceae</taxon>
        <taxon>Dothistroma</taxon>
    </lineage>
</organism>
<dbReference type="AlphaFoldDB" id="M2XHV6"/>
<evidence type="ECO:0000313" key="3">
    <source>
        <dbReference type="Proteomes" id="UP000016933"/>
    </source>
</evidence>
<feature type="domain" description="NIPSNAP" evidence="1">
    <location>
        <begin position="4"/>
        <end position="107"/>
    </location>
</feature>
<evidence type="ECO:0000259" key="1">
    <source>
        <dbReference type="Pfam" id="PF07978"/>
    </source>
</evidence>
<name>M2XHV6_DOTSN</name>
<dbReference type="EMBL" id="KB446546">
    <property type="protein sequence ID" value="EME39042.1"/>
    <property type="molecule type" value="Genomic_DNA"/>
</dbReference>
<dbReference type="HOGENOM" id="CLU_097061_0_0_1"/>
<reference evidence="2 3" key="2">
    <citation type="journal article" date="2012" name="PLoS Pathog.">
        <title>Diverse lifestyles and strategies of plant pathogenesis encoded in the genomes of eighteen Dothideomycetes fungi.</title>
        <authorList>
            <person name="Ohm R.A."/>
            <person name="Feau N."/>
            <person name="Henrissat B."/>
            <person name="Schoch C.L."/>
            <person name="Horwitz B.A."/>
            <person name="Barry K.W."/>
            <person name="Condon B.J."/>
            <person name="Copeland A.C."/>
            <person name="Dhillon B."/>
            <person name="Glaser F."/>
            <person name="Hesse C.N."/>
            <person name="Kosti I."/>
            <person name="LaButti K."/>
            <person name="Lindquist E.A."/>
            <person name="Lucas S."/>
            <person name="Salamov A.A."/>
            <person name="Bradshaw R.E."/>
            <person name="Ciuffetti L."/>
            <person name="Hamelin R.C."/>
            <person name="Kema G.H.J."/>
            <person name="Lawrence C."/>
            <person name="Scott J.A."/>
            <person name="Spatafora J.W."/>
            <person name="Turgeon B.G."/>
            <person name="de Wit P.J.G.M."/>
            <person name="Zhong S."/>
            <person name="Goodwin S.B."/>
            <person name="Grigoriev I.V."/>
        </authorList>
    </citation>
    <scope>NUCLEOTIDE SEQUENCE [LARGE SCALE GENOMIC DNA]</scope>
    <source>
        <strain evidence="3">NZE10 / CBS 128990</strain>
    </source>
</reference>
<protein>
    <recommendedName>
        <fullName evidence="1">NIPSNAP domain-containing protein</fullName>
    </recommendedName>
</protein>
<keyword evidence="3" id="KW-1185">Reference proteome</keyword>
<gene>
    <name evidence="2" type="ORF">DOTSEDRAFT_92282</name>
</gene>
<proteinExistence type="predicted"/>
<dbReference type="Proteomes" id="UP000016933">
    <property type="component" value="Unassembled WGS sequence"/>
</dbReference>
<dbReference type="Pfam" id="PF07978">
    <property type="entry name" value="NIPSNAP"/>
    <property type="match status" value="1"/>
</dbReference>
<dbReference type="OMA" id="WNAFQAD"/>
<reference evidence="3" key="1">
    <citation type="journal article" date="2012" name="PLoS Genet.">
        <title>The genomes of the fungal plant pathogens Cladosporium fulvum and Dothistroma septosporum reveal adaptation to different hosts and lifestyles but also signatures of common ancestry.</title>
        <authorList>
            <person name="de Wit P.J.G.M."/>
            <person name="van der Burgt A."/>
            <person name="Oekmen B."/>
            <person name="Stergiopoulos I."/>
            <person name="Abd-Elsalam K.A."/>
            <person name="Aerts A.L."/>
            <person name="Bahkali A.H."/>
            <person name="Beenen H.G."/>
            <person name="Chettri P."/>
            <person name="Cox M.P."/>
            <person name="Datema E."/>
            <person name="de Vries R.P."/>
            <person name="Dhillon B."/>
            <person name="Ganley A.R."/>
            <person name="Griffiths S.A."/>
            <person name="Guo Y."/>
            <person name="Hamelin R.C."/>
            <person name="Henrissat B."/>
            <person name="Kabir M.S."/>
            <person name="Jashni M.K."/>
            <person name="Kema G."/>
            <person name="Klaubauf S."/>
            <person name="Lapidus A."/>
            <person name="Levasseur A."/>
            <person name="Lindquist E."/>
            <person name="Mehrabi R."/>
            <person name="Ohm R.A."/>
            <person name="Owen T.J."/>
            <person name="Salamov A."/>
            <person name="Schwelm A."/>
            <person name="Schijlen E."/>
            <person name="Sun H."/>
            <person name="van den Burg H.A."/>
            <person name="van Ham R.C.H.J."/>
            <person name="Zhang S."/>
            <person name="Goodwin S.B."/>
            <person name="Grigoriev I.V."/>
            <person name="Collemare J."/>
            <person name="Bradshaw R.E."/>
        </authorList>
    </citation>
    <scope>NUCLEOTIDE SEQUENCE [LARGE SCALE GENOMIC DNA]</scope>
    <source>
        <strain evidence="3">NZE10 / CBS 128990</strain>
    </source>
</reference>
<dbReference type="OrthoDB" id="3850374at2759"/>
<accession>M2XHV6</accession>
<dbReference type="InterPro" id="IPR011008">
    <property type="entry name" value="Dimeric_a/b-barrel"/>
</dbReference>
<evidence type="ECO:0000313" key="2">
    <source>
        <dbReference type="EMBL" id="EME39042.1"/>
    </source>
</evidence>
<sequence length="110" mass="12749">MTIYELRIYTTVPGRMPALLSRFEHHTLRLFEKHGIKQVGFWTTLVGPNCGNELTYILAWESLADREKKWDAFFVDPEWVEARTQSERDGAINQRVASSFLTPTKFSGLQ</sequence>